<comment type="caution">
    <text evidence="6">The sequence shown here is derived from an EMBL/GenBank/DDBJ whole genome shotgun (WGS) entry which is preliminary data.</text>
</comment>
<dbReference type="Gene3D" id="3.40.50.300">
    <property type="entry name" value="P-loop containing nucleotide triphosphate hydrolases"/>
    <property type="match status" value="1"/>
</dbReference>
<dbReference type="PANTHER" id="PTHR43776:SF7">
    <property type="entry name" value="D,D-DIPEPTIDE TRANSPORT ATP-BINDING PROTEIN DDPF-RELATED"/>
    <property type="match status" value="1"/>
</dbReference>
<dbReference type="InterPro" id="IPR003439">
    <property type="entry name" value="ABC_transporter-like_ATP-bd"/>
</dbReference>
<dbReference type="Pfam" id="PF00005">
    <property type="entry name" value="ABC_tran"/>
    <property type="match status" value="1"/>
</dbReference>
<dbReference type="PANTHER" id="PTHR43776">
    <property type="entry name" value="TRANSPORT ATP-BINDING PROTEIN"/>
    <property type="match status" value="1"/>
</dbReference>
<name>A0A9Q4AB59_9FIRM</name>
<feature type="non-terminal residue" evidence="6">
    <location>
        <position position="82"/>
    </location>
</feature>
<evidence type="ECO:0000313" key="7">
    <source>
        <dbReference type="Proteomes" id="UP001108123"/>
    </source>
</evidence>
<dbReference type="Proteomes" id="UP001108123">
    <property type="component" value="Unassembled WGS sequence"/>
</dbReference>
<evidence type="ECO:0000256" key="2">
    <source>
        <dbReference type="ARBA" id="ARBA00022448"/>
    </source>
</evidence>
<dbReference type="RefSeq" id="WP_237962759.1">
    <property type="nucleotide sequence ID" value="NZ_JAKNID010000010.1"/>
</dbReference>
<keyword evidence="2" id="KW-0813">Transport</keyword>
<comment type="similarity">
    <text evidence="1">Belongs to the ABC transporter superfamily.</text>
</comment>
<organism evidence="6 7">
    <name type="scientific">Anaerosalibacter bizertensis</name>
    <dbReference type="NCBI Taxonomy" id="932217"/>
    <lineage>
        <taxon>Bacteria</taxon>
        <taxon>Bacillati</taxon>
        <taxon>Bacillota</taxon>
        <taxon>Tissierellia</taxon>
        <taxon>Tissierellales</taxon>
        <taxon>Sporanaerobacteraceae</taxon>
        <taxon>Anaerosalibacter</taxon>
    </lineage>
</organism>
<gene>
    <name evidence="6" type="ORF">L0P62_04220</name>
</gene>
<reference evidence="6" key="1">
    <citation type="submission" date="2022-01" db="EMBL/GenBank/DDBJ databases">
        <title>Collection of gut derived symbiotic bacterial strains cultured from healthy donors.</title>
        <authorList>
            <person name="Lin H."/>
            <person name="Kohout C."/>
            <person name="Waligurski E."/>
            <person name="Pamer E.G."/>
        </authorList>
    </citation>
    <scope>NUCLEOTIDE SEQUENCE</scope>
    <source>
        <strain evidence="6">MSK.14.39</strain>
    </source>
</reference>
<keyword evidence="4 6" id="KW-0067">ATP-binding</keyword>
<dbReference type="InterPro" id="IPR027417">
    <property type="entry name" value="P-loop_NTPase"/>
</dbReference>
<dbReference type="AlphaFoldDB" id="A0A9Q4AB59"/>
<proteinExistence type="inferred from homology"/>
<accession>A0A9Q4AB59</accession>
<dbReference type="InterPro" id="IPR050319">
    <property type="entry name" value="ABC_transp_ATP-bind"/>
</dbReference>
<keyword evidence="7" id="KW-1185">Reference proteome</keyword>
<protein>
    <submittedName>
        <fullName evidence="6">ATP-binding cassette domain-containing protein</fullName>
    </submittedName>
</protein>
<dbReference type="GO" id="GO:0005524">
    <property type="term" value="F:ATP binding"/>
    <property type="evidence" value="ECO:0007669"/>
    <property type="project" value="UniProtKB-KW"/>
</dbReference>
<sequence length="82" mass="8996">MQNSNNKEVLVEVRGLKKYFKVKHKKFVKAVDNVSFNIYKGETLGLVGESGCGKTTCGKTILGLYKATDGEVIFDGTNVHSL</sequence>
<evidence type="ECO:0000313" key="6">
    <source>
        <dbReference type="EMBL" id="MCG4564649.1"/>
    </source>
</evidence>
<dbReference type="EMBL" id="JAKNID010000010">
    <property type="protein sequence ID" value="MCG4564649.1"/>
    <property type="molecule type" value="Genomic_DNA"/>
</dbReference>
<feature type="domain" description="ABC transporter" evidence="5">
    <location>
        <begin position="31"/>
        <end position="80"/>
    </location>
</feature>
<keyword evidence="3" id="KW-0547">Nucleotide-binding</keyword>
<evidence type="ECO:0000256" key="3">
    <source>
        <dbReference type="ARBA" id="ARBA00022741"/>
    </source>
</evidence>
<dbReference type="SUPFAM" id="SSF52540">
    <property type="entry name" value="P-loop containing nucleoside triphosphate hydrolases"/>
    <property type="match status" value="1"/>
</dbReference>
<evidence type="ECO:0000256" key="4">
    <source>
        <dbReference type="ARBA" id="ARBA00022840"/>
    </source>
</evidence>
<evidence type="ECO:0000259" key="5">
    <source>
        <dbReference type="Pfam" id="PF00005"/>
    </source>
</evidence>
<dbReference type="GO" id="GO:0016887">
    <property type="term" value="F:ATP hydrolysis activity"/>
    <property type="evidence" value="ECO:0007669"/>
    <property type="project" value="InterPro"/>
</dbReference>
<evidence type="ECO:0000256" key="1">
    <source>
        <dbReference type="ARBA" id="ARBA00005417"/>
    </source>
</evidence>